<keyword evidence="1" id="KW-0547">Nucleotide-binding</keyword>
<evidence type="ECO:0000256" key="1">
    <source>
        <dbReference type="ARBA" id="ARBA00022741"/>
    </source>
</evidence>
<comment type="caution">
    <text evidence="5">The sequence shown here is derived from an EMBL/GenBank/DDBJ whole genome shotgun (WGS) entry which is preliminary data.</text>
</comment>
<keyword evidence="3" id="KW-0175">Coiled coil</keyword>
<reference evidence="5 6" key="1">
    <citation type="journal article" date="1979" name="Int. J. Syst. Evol. Microbiol.">
        <title>Bacillus globisporus subsp. marinus subsp. nov.</title>
        <authorList>
            <person name="Liu H."/>
        </authorList>
    </citation>
    <scope>NUCLEOTIDE SEQUENCE [LARGE SCALE GENOMIC DNA]</scope>
    <source>
        <strain evidence="5 6">DSM 1297</strain>
    </source>
</reference>
<dbReference type="SUPFAM" id="SSF52540">
    <property type="entry name" value="P-loop containing nucleoside triphosphate hydrolases"/>
    <property type="match status" value="2"/>
</dbReference>
<name>A0ABV3Q0Y7_9BACL</name>
<evidence type="ECO:0000256" key="2">
    <source>
        <dbReference type="ARBA" id="ARBA00022840"/>
    </source>
</evidence>
<dbReference type="PANTHER" id="PTHR42855:SF2">
    <property type="entry name" value="DRUG RESISTANCE ABC TRANSPORTER,ATP-BINDING PROTEIN"/>
    <property type="match status" value="1"/>
</dbReference>
<gene>
    <name evidence="5" type="primary">abc-f</name>
    <name evidence="5" type="ORF">AB1471_02960</name>
</gene>
<dbReference type="PROSITE" id="PS00211">
    <property type="entry name" value="ABC_TRANSPORTER_1"/>
    <property type="match status" value="2"/>
</dbReference>
<dbReference type="InterPro" id="IPR027417">
    <property type="entry name" value="P-loop_NTPase"/>
</dbReference>
<evidence type="ECO:0000259" key="4">
    <source>
        <dbReference type="PROSITE" id="PS50893"/>
    </source>
</evidence>
<dbReference type="PROSITE" id="PS50893">
    <property type="entry name" value="ABC_TRANSPORTER_2"/>
    <property type="match status" value="2"/>
</dbReference>
<organism evidence="5 6">
    <name type="scientific">Jeotgalibacillus marinus</name>
    <dbReference type="NCBI Taxonomy" id="86667"/>
    <lineage>
        <taxon>Bacteria</taxon>
        <taxon>Bacillati</taxon>
        <taxon>Bacillota</taxon>
        <taxon>Bacilli</taxon>
        <taxon>Bacillales</taxon>
        <taxon>Caryophanaceae</taxon>
        <taxon>Jeotgalibacillus</taxon>
    </lineage>
</organism>
<dbReference type="PANTHER" id="PTHR42855">
    <property type="entry name" value="ABC TRANSPORTER ATP-BINDING SUBUNIT"/>
    <property type="match status" value="1"/>
</dbReference>
<evidence type="ECO:0000313" key="5">
    <source>
        <dbReference type="EMBL" id="MEW9500758.1"/>
    </source>
</evidence>
<dbReference type="NCBIfam" id="NF000355">
    <property type="entry name" value="ribo_prot_ABC_F"/>
    <property type="match status" value="1"/>
</dbReference>
<sequence>MILCQLNQVKKEYSGTTIFEELTFTIKENDRIGLVGRNGSGKTTLFNLISGREEADEGIVTKQKECDIGSLSQIPTADGDLLGRTFIKSAFKELISIETQMKKLEGQLSSEQNESRLSRFVEQYGSLQEEFEQRRGYEMESKIASIVKGLQIEELVERTFKEMSGGEKTKMGLALILLQQPTVLLLDEPTNHLDLESIEWLEGFIKDYSGSVVVISHDRYFLDQVVTSIVDLEDGELTNYACNYSTFVTQKEEKLLQEFHNYEEQQKKIKKMKEAIKRLRQWANEASPPSEKLFRKAKSMERALTKISLIKKPVLNQKKMNLLFSTNDRSGKDVLTLDGVSKSFQTPLLIDVNASIYYRDRFAIVGRNGAGKTTLLKMILGDIEPDGGIIKVGSNCHIGYLAQHTLSFSEKDRVIDLFREEVGMSEEESRYTLAKFLFYGPSVFNKVSGLSGGERMRLRLAILMHQSCNFLILDEPTNHLDIESREVLEEALDEFEGTILAISHDRYFLNKLFTRIGLLENRTLEVFEGSYEWTVSKQNEWNKVEGP</sequence>
<dbReference type="RefSeq" id="WP_367778083.1">
    <property type="nucleotide sequence ID" value="NZ_JBFMIA010000001.1"/>
</dbReference>
<dbReference type="InterPro" id="IPR051309">
    <property type="entry name" value="ABCF_ATPase"/>
</dbReference>
<keyword evidence="2" id="KW-0067">ATP-binding</keyword>
<accession>A0ABV3Q0Y7</accession>
<dbReference type="InterPro" id="IPR003593">
    <property type="entry name" value="AAA+_ATPase"/>
</dbReference>
<dbReference type="Pfam" id="PF00005">
    <property type="entry name" value="ABC_tran"/>
    <property type="match status" value="2"/>
</dbReference>
<keyword evidence="6" id="KW-1185">Reference proteome</keyword>
<proteinExistence type="predicted"/>
<evidence type="ECO:0000313" key="6">
    <source>
        <dbReference type="Proteomes" id="UP001556040"/>
    </source>
</evidence>
<evidence type="ECO:0000256" key="3">
    <source>
        <dbReference type="SAM" id="Coils"/>
    </source>
</evidence>
<dbReference type="Pfam" id="PF12848">
    <property type="entry name" value="ABC_tran_Xtn"/>
    <property type="match status" value="1"/>
</dbReference>
<dbReference type="InterPro" id="IPR017871">
    <property type="entry name" value="ABC_transporter-like_CS"/>
</dbReference>
<dbReference type="CDD" id="cd03221">
    <property type="entry name" value="ABCF_EF-3"/>
    <property type="match status" value="2"/>
</dbReference>
<feature type="domain" description="ABC transporter" evidence="4">
    <location>
        <begin position="4"/>
        <end position="259"/>
    </location>
</feature>
<dbReference type="InterPro" id="IPR032781">
    <property type="entry name" value="ABC_tran_Xtn"/>
</dbReference>
<dbReference type="Gene3D" id="3.40.50.300">
    <property type="entry name" value="P-loop containing nucleotide triphosphate hydrolases"/>
    <property type="match status" value="2"/>
</dbReference>
<dbReference type="InterPro" id="IPR003439">
    <property type="entry name" value="ABC_transporter-like_ATP-bd"/>
</dbReference>
<dbReference type="EMBL" id="JBFMIA010000001">
    <property type="protein sequence ID" value="MEW9500758.1"/>
    <property type="molecule type" value="Genomic_DNA"/>
</dbReference>
<protein>
    <submittedName>
        <fullName evidence="5">Ribosomal protection-like ABC-F family protein</fullName>
    </submittedName>
</protein>
<dbReference type="Proteomes" id="UP001556040">
    <property type="component" value="Unassembled WGS sequence"/>
</dbReference>
<dbReference type="SMART" id="SM00382">
    <property type="entry name" value="AAA"/>
    <property type="match status" value="2"/>
</dbReference>
<feature type="domain" description="ABC transporter" evidence="4">
    <location>
        <begin position="334"/>
        <end position="546"/>
    </location>
</feature>
<feature type="coiled-coil region" evidence="3">
    <location>
        <begin position="87"/>
        <end position="114"/>
    </location>
</feature>